<organism evidence="2 3">
    <name type="scientific">Auricularia subglabra (strain TFB-10046 / SS5)</name>
    <name type="common">White-rot fungus</name>
    <name type="synonym">Auricularia delicata (strain TFB10046)</name>
    <dbReference type="NCBI Taxonomy" id="717982"/>
    <lineage>
        <taxon>Eukaryota</taxon>
        <taxon>Fungi</taxon>
        <taxon>Dikarya</taxon>
        <taxon>Basidiomycota</taxon>
        <taxon>Agaricomycotina</taxon>
        <taxon>Agaricomycetes</taxon>
        <taxon>Auriculariales</taxon>
        <taxon>Auriculariaceae</taxon>
        <taxon>Auricularia</taxon>
    </lineage>
</organism>
<proteinExistence type="predicted"/>
<protein>
    <recommendedName>
        <fullName evidence="1">Integrase core domain-containing protein</fullName>
    </recommendedName>
</protein>
<dbReference type="Proteomes" id="UP000006514">
    <property type="component" value="Unassembled WGS sequence"/>
</dbReference>
<dbReference type="Pfam" id="PF24764">
    <property type="entry name" value="rva_4"/>
    <property type="match status" value="1"/>
</dbReference>
<dbReference type="EMBL" id="JH688062">
    <property type="protein sequence ID" value="EJD33870.1"/>
    <property type="molecule type" value="Genomic_DNA"/>
</dbReference>
<gene>
    <name evidence="2" type="ORF">AURDEDRAFT_76626</name>
</gene>
<evidence type="ECO:0000259" key="1">
    <source>
        <dbReference type="Pfam" id="PF24764"/>
    </source>
</evidence>
<dbReference type="OMA" id="NTHIVHR"/>
<evidence type="ECO:0000313" key="3">
    <source>
        <dbReference type="Proteomes" id="UP000006514"/>
    </source>
</evidence>
<dbReference type="PANTHER" id="PTHR46177">
    <property type="entry name" value="INTEGRASE CATALYTIC DOMAIN-CONTAINING PROTEIN"/>
    <property type="match status" value="1"/>
</dbReference>
<dbReference type="PANTHER" id="PTHR46177:SF1">
    <property type="entry name" value="INTEGRASE CATALYTIC DOMAIN-CONTAINING PROTEIN"/>
    <property type="match status" value="1"/>
</dbReference>
<keyword evidence="3" id="KW-1185">Reference proteome</keyword>
<dbReference type="KEGG" id="adl:AURDEDRAFT_76626"/>
<dbReference type="AlphaFoldDB" id="J0WNC0"/>
<accession>J0WNC0</accession>
<reference evidence="3" key="1">
    <citation type="journal article" date="2012" name="Science">
        <title>The Paleozoic origin of enzymatic lignin decomposition reconstructed from 31 fungal genomes.</title>
        <authorList>
            <person name="Floudas D."/>
            <person name="Binder M."/>
            <person name="Riley R."/>
            <person name="Barry K."/>
            <person name="Blanchette R.A."/>
            <person name="Henrissat B."/>
            <person name="Martinez A.T."/>
            <person name="Otillar R."/>
            <person name="Spatafora J.W."/>
            <person name="Yadav J.S."/>
            <person name="Aerts A."/>
            <person name="Benoit I."/>
            <person name="Boyd A."/>
            <person name="Carlson A."/>
            <person name="Copeland A."/>
            <person name="Coutinho P.M."/>
            <person name="de Vries R.P."/>
            <person name="Ferreira P."/>
            <person name="Findley K."/>
            <person name="Foster B."/>
            <person name="Gaskell J."/>
            <person name="Glotzer D."/>
            <person name="Gorecki P."/>
            <person name="Heitman J."/>
            <person name="Hesse C."/>
            <person name="Hori C."/>
            <person name="Igarashi K."/>
            <person name="Jurgens J.A."/>
            <person name="Kallen N."/>
            <person name="Kersten P."/>
            <person name="Kohler A."/>
            <person name="Kuees U."/>
            <person name="Kumar T.K.A."/>
            <person name="Kuo A."/>
            <person name="LaButti K."/>
            <person name="Larrondo L.F."/>
            <person name="Lindquist E."/>
            <person name="Ling A."/>
            <person name="Lombard V."/>
            <person name="Lucas S."/>
            <person name="Lundell T."/>
            <person name="Martin R."/>
            <person name="McLaughlin D.J."/>
            <person name="Morgenstern I."/>
            <person name="Morin E."/>
            <person name="Murat C."/>
            <person name="Nagy L.G."/>
            <person name="Nolan M."/>
            <person name="Ohm R.A."/>
            <person name="Patyshakuliyeva A."/>
            <person name="Rokas A."/>
            <person name="Ruiz-Duenas F.J."/>
            <person name="Sabat G."/>
            <person name="Salamov A."/>
            <person name="Samejima M."/>
            <person name="Schmutz J."/>
            <person name="Slot J.C."/>
            <person name="St John F."/>
            <person name="Stenlid J."/>
            <person name="Sun H."/>
            <person name="Sun S."/>
            <person name="Syed K."/>
            <person name="Tsang A."/>
            <person name="Wiebenga A."/>
            <person name="Young D."/>
            <person name="Pisabarro A."/>
            <person name="Eastwood D.C."/>
            <person name="Martin F."/>
            <person name="Cullen D."/>
            <person name="Grigoriev I.V."/>
            <person name="Hibbett D.S."/>
        </authorList>
    </citation>
    <scope>NUCLEOTIDE SEQUENCE [LARGE SCALE GENOMIC DNA]</scope>
    <source>
        <strain evidence="3">TFB10046</strain>
    </source>
</reference>
<dbReference type="InParanoid" id="J0WNC0"/>
<dbReference type="InterPro" id="IPR058913">
    <property type="entry name" value="Integrase_dom_put"/>
</dbReference>
<name>J0WNC0_AURST</name>
<evidence type="ECO:0000313" key="2">
    <source>
        <dbReference type="EMBL" id="EJD33870.1"/>
    </source>
</evidence>
<dbReference type="eggNOG" id="ENOG502QUY7">
    <property type="taxonomic scope" value="Eukaryota"/>
</dbReference>
<dbReference type="OrthoDB" id="5946233at2759"/>
<feature type="domain" description="Integrase core" evidence="1">
    <location>
        <begin position="144"/>
        <end position="317"/>
    </location>
</feature>
<sequence length="449" mass="51212">MSSDKQPNQYKPLPPEDQVLPIIKKYFDLRRSDVDILRYVHAEIDLEVYGMSIKSLRRLKQKHGLVSTRQQAHTIESIAPYVSEVRTRLPAIGAGDMVSALWHDHGIRAPHGLVLAHDKAVDPVAVAARKRKGLKRRRFWATGVNDVWSFDQHDKWKRFGLMLHLCVEVFSGKLLWLKVWWSNRQPPLLASYYLEAARECGGVCLVTQSDPGGENYGIANPHTVIRQHLDPSLAGTIQHRWMRKGVNVKSEIKWSVFRRQFAPGFEGLLEYGLTMDIYKPTDALHVLIFRWLVIPWMQLQMDNYRIRSNQKLPRKNNKKVLPHGIPDLIFERPQDYMAADYKVRVDEDLLDAAQEKYAPADHPVFQLVPPIFDARVQAAYATLGRPAVTVNTLWTIYSALLNEVSNHLTPGEQAIVYGISVTSDEAVDFLPELPGEYVPWPNHGAQNAG</sequence>